<organism evidence="4 5">
    <name type="scientific">Desulfofundulus australicus DSM 11792</name>
    <dbReference type="NCBI Taxonomy" id="1121425"/>
    <lineage>
        <taxon>Bacteria</taxon>
        <taxon>Bacillati</taxon>
        <taxon>Bacillota</taxon>
        <taxon>Clostridia</taxon>
        <taxon>Eubacteriales</taxon>
        <taxon>Peptococcaceae</taxon>
        <taxon>Desulfofundulus</taxon>
    </lineage>
</organism>
<dbReference type="AlphaFoldDB" id="A0A1M5CNT5"/>
<protein>
    <submittedName>
        <fullName evidence="4">Ferrous iron transport protein B</fullName>
    </submittedName>
</protein>
<feature type="transmembrane region" description="Helical" evidence="1">
    <location>
        <begin position="348"/>
        <end position="368"/>
    </location>
</feature>
<dbReference type="InterPro" id="IPR050860">
    <property type="entry name" value="FeoB_GTPase"/>
</dbReference>
<feature type="transmembrane region" description="Helical" evidence="1">
    <location>
        <begin position="213"/>
        <end position="240"/>
    </location>
</feature>
<dbReference type="Pfam" id="PF07670">
    <property type="entry name" value="Gate"/>
    <property type="match status" value="2"/>
</dbReference>
<keyword evidence="5" id="KW-1185">Reference proteome</keyword>
<accession>A0A1M5CNT5</accession>
<name>A0A1M5CNT5_9FIRM</name>
<keyword evidence="1" id="KW-1133">Transmembrane helix</keyword>
<evidence type="ECO:0000259" key="2">
    <source>
        <dbReference type="Pfam" id="PF07664"/>
    </source>
</evidence>
<feature type="transmembrane region" description="Helical" evidence="1">
    <location>
        <begin position="405"/>
        <end position="430"/>
    </location>
</feature>
<dbReference type="InterPro" id="IPR011640">
    <property type="entry name" value="Fe2_transport_prot_B_C"/>
</dbReference>
<dbReference type="PANTHER" id="PTHR43185">
    <property type="entry name" value="FERROUS IRON TRANSPORT PROTEIN B"/>
    <property type="match status" value="1"/>
</dbReference>
<gene>
    <name evidence="4" type="ORF">SAMN02745218_02594</name>
</gene>
<evidence type="ECO:0000256" key="1">
    <source>
        <dbReference type="SAM" id="Phobius"/>
    </source>
</evidence>
<feature type="domain" description="Ferrous iron transport protein B C-terminal" evidence="2">
    <location>
        <begin position="253"/>
        <end position="301"/>
    </location>
</feature>
<feature type="domain" description="Nucleoside transporter/FeoB GTPase Gate" evidence="3">
    <location>
        <begin position="311"/>
        <end position="435"/>
    </location>
</feature>
<dbReference type="PANTHER" id="PTHR43185:SF2">
    <property type="entry name" value="FERROUS IRON TRANSPORT PROTEIN B"/>
    <property type="match status" value="1"/>
</dbReference>
<dbReference type="GO" id="GO:0015093">
    <property type="term" value="F:ferrous iron transmembrane transporter activity"/>
    <property type="evidence" value="ECO:0007669"/>
    <property type="project" value="InterPro"/>
</dbReference>
<keyword evidence="1" id="KW-0472">Membrane</keyword>
<proteinExistence type="predicted"/>
<dbReference type="InterPro" id="IPR011642">
    <property type="entry name" value="Gate_dom"/>
</dbReference>
<dbReference type="Pfam" id="PF07664">
    <property type="entry name" value="FeoB_C"/>
    <property type="match status" value="1"/>
</dbReference>
<feature type="transmembrane region" description="Helical" evidence="1">
    <location>
        <begin position="138"/>
        <end position="159"/>
    </location>
</feature>
<feature type="transmembrane region" description="Helical" evidence="1">
    <location>
        <begin position="113"/>
        <end position="131"/>
    </location>
</feature>
<reference evidence="5" key="1">
    <citation type="submission" date="2016-11" db="EMBL/GenBank/DDBJ databases">
        <authorList>
            <person name="Varghese N."/>
            <person name="Submissions S."/>
        </authorList>
    </citation>
    <scope>NUCLEOTIDE SEQUENCE [LARGE SCALE GENOMIC DNA]</scope>
    <source>
        <strain evidence="5">DSM 11792</strain>
    </source>
</reference>
<feature type="transmembrane region" description="Helical" evidence="1">
    <location>
        <begin position="439"/>
        <end position="459"/>
    </location>
</feature>
<feature type="transmembrane region" description="Helical" evidence="1">
    <location>
        <begin position="74"/>
        <end position="93"/>
    </location>
</feature>
<evidence type="ECO:0000313" key="5">
    <source>
        <dbReference type="Proteomes" id="UP000184196"/>
    </source>
</evidence>
<evidence type="ECO:0000259" key="3">
    <source>
        <dbReference type="Pfam" id="PF07670"/>
    </source>
</evidence>
<evidence type="ECO:0000313" key="4">
    <source>
        <dbReference type="EMBL" id="SHF56380.1"/>
    </source>
</evidence>
<keyword evidence="1" id="KW-0812">Transmembrane</keyword>
<dbReference type="EMBL" id="FQUW01000039">
    <property type="protein sequence ID" value="SHF56380.1"/>
    <property type="molecule type" value="Genomic_DNA"/>
</dbReference>
<dbReference type="Proteomes" id="UP000184196">
    <property type="component" value="Unassembled WGS sequence"/>
</dbReference>
<feature type="domain" description="Nucleoside transporter/FeoB GTPase Gate" evidence="3">
    <location>
        <begin position="144"/>
        <end position="237"/>
    </location>
</feature>
<sequence>MNQRNGVSCVSGLNTAPPEASTGAAGENCPLEIRDRIVRTIYREAEAIAARAVRRDRPCGSWENKVDDLLTSRLLGFPLMFLLLGAAFWVTLVGANYPSQLLAKALFWGEGRLAELLTWLGAPSWLHGLLVTGVYRTVAWVVAVMLPPMAIFFTVFALLEDLGYLPRVAFNIDPLFKMAGTQGKQALTMSMGFGCNAAGVMACRIIESPRERLIAMLTNVFVPCNGRFPTLIALASIFAGPAAGPFAATLTVAGLVLVGMLITLLASWLLSRTILRGEPATFILELPPLRPPQPVRVLVRSLLDRTLFVLARAVTVAAPAGALIWLLAGTSLEGQSLLARGAGLLDPLGRAMGMDGFILLAFILGLPANEIVLPILLMGYLSTGTLVEVESLAALQNILVGEHGWTWLTALCTMLFSLLHFPCGTTLLVIHRETGGIKWAVLGALIPLAAGCLTCLAVAQGVRALGLL</sequence>
<feature type="transmembrane region" description="Helical" evidence="1">
    <location>
        <begin position="246"/>
        <end position="270"/>
    </location>
</feature>
<feature type="transmembrane region" description="Helical" evidence="1">
    <location>
        <begin position="186"/>
        <end position="206"/>
    </location>
</feature>
<dbReference type="GO" id="GO:0005886">
    <property type="term" value="C:plasma membrane"/>
    <property type="evidence" value="ECO:0007669"/>
    <property type="project" value="TreeGrafter"/>
</dbReference>